<dbReference type="NCBIfam" id="TIGR01646">
    <property type="entry name" value="vgr_GE"/>
    <property type="match status" value="1"/>
</dbReference>
<accession>A0ABV9D2L3</accession>
<keyword evidence="3" id="KW-1185">Reference proteome</keyword>
<dbReference type="RefSeq" id="WP_246970092.1">
    <property type="nucleotide sequence ID" value="NZ_JAKGAN010000003.1"/>
</dbReference>
<evidence type="ECO:0000313" key="3">
    <source>
        <dbReference type="Proteomes" id="UP001596030"/>
    </source>
</evidence>
<dbReference type="SUPFAM" id="SSF69279">
    <property type="entry name" value="Phage tail proteins"/>
    <property type="match status" value="2"/>
</dbReference>
<dbReference type="EMBL" id="JBHSEU010000020">
    <property type="protein sequence ID" value="MFC4539639.1"/>
    <property type="molecule type" value="Genomic_DNA"/>
</dbReference>
<protein>
    <submittedName>
        <fullName evidence="2">Type VI secretion system Vgr family protein</fullName>
    </submittedName>
</protein>
<comment type="caution">
    <text evidence="2">The sequence shown here is derived from an EMBL/GenBank/DDBJ whole genome shotgun (WGS) entry which is preliminary data.</text>
</comment>
<feature type="compositionally biased region" description="Low complexity" evidence="1">
    <location>
        <begin position="197"/>
        <end position="210"/>
    </location>
</feature>
<sequence length="406" mass="45716">MPDSLLDTFDIDLSPSQRLLTLDIAGASLLPHRLVGEEYVSAPFSYTLDCISQQNDLELKTLMAQPASLSIRQADGGYRQLHGLVAEAALLGEDGGVTYYQLTLVPWLKMLALGRDSRIFQDRSVVEVLTQVFEGHELARGRYRFDLRRDYPARSYCVQYRESDFNFISRLCEEEGLWYYFEYQSSESAGNDDGETDNGSGANANGSNSADGDRQSFDGHRLVITDDVDTCQPVSPQTIRFHRQDATEREDALNQWGGVRTQQPTRVSVGTFDYKQPSLTKRTGLDTLSDQGNLPDTEVYDYAGEYYYYGFERGERLTENRLEADESLAKRFRGSGGARQLQAGRWFELTQHSLHDTGGEEERQFLLLGISVHAENALPILNCTPKVGHPIQPSGCFYEEPVQRPV</sequence>
<dbReference type="Gene3D" id="3.55.50.10">
    <property type="entry name" value="Baseplate protein-like domains"/>
    <property type="match status" value="1"/>
</dbReference>
<proteinExistence type="predicted"/>
<evidence type="ECO:0000313" key="2">
    <source>
        <dbReference type="EMBL" id="MFC4539639.1"/>
    </source>
</evidence>
<dbReference type="Pfam" id="PF05954">
    <property type="entry name" value="Phage_GPD"/>
    <property type="match status" value="1"/>
</dbReference>
<dbReference type="Gene3D" id="2.30.110.50">
    <property type="match status" value="1"/>
</dbReference>
<organism evidence="2 3">
    <name type="scientific">Chromohalobacter sarecensis</name>
    <dbReference type="NCBI Taxonomy" id="245294"/>
    <lineage>
        <taxon>Bacteria</taxon>
        <taxon>Pseudomonadati</taxon>
        <taxon>Pseudomonadota</taxon>
        <taxon>Gammaproteobacteria</taxon>
        <taxon>Oceanospirillales</taxon>
        <taxon>Halomonadaceae</taxon>
        <taxon>Chromohalobacter</taxon>
    </lineage>
</organism>
<reference evidence="3" key="1">
    <citation type="journal article" date="2019" name="Int. J. Syst. Evol. Microbiol.">
        <title>The Global Catalogue of Microorganisms (GCM) 10K type strain sequencing project: providing services to taxonomists for standard genome sequencing and annotation.</title>
        <authorList>
            <consortium name="The Broad Institute Genomics Platform"/>
            <consortium name="The Broad Institute Genome Sequencing Center for Infectious Disease"/>
            <person name="Wu L."/>
            <person name="Ma J."/>
        </authorList>
    </citation>
    <scope>NUCLEOTIDE SEQUENCE [LARGE SCALE GENOMIC DNA]</scope>
    <source>
        <strain evidence="3">CGMCC 1.12121</strain>
    </source>
</reference>
<feature type="region of interest" description="Disordered" evidence="1">
    <location>
        <begin position="189"/>
        <end position="216"/>
    </location>
</feature>
<dbReference type="Gene3D" id="4.10.220.110">
    <property type="match status" value="1"/>
</dbReference>
<gene>
    <name evidence="2" type="ORF">ACFO0U_12740</name>
</gene>
<dbReference type="Proteomes" id="UP001596030">
    <property type="component" value="Unassembled WGS sequence"/>
</dbReference>
<name>A0ABV9D2L3_9GAMM</name>
<evidence type="ECO:0000256" key="1">
    <source>
        <dbReference type="SAM" id="MobiDB-lite"/>
    </source>
</evidence>
<dbReference type="InterPro" id="IPR006533">
    <property type="entry name" value="T6SS_Vgr_RhsGE"/>
</dbReference>